<keyword evidence="5" id="KW-1133">Transmembrane helix</keyword>
<evidence type="ECO:0000256" key="4">
    <source>
        <dbReference type="ARBA" id="ARBA00023008"/>
    </source>
</evidence>
<keyword evidence="4" id="KW-0186">Copper</keyword>
<proteinExistence type="predicted"/>
<feature type="chain" id="PRO_5044556433" evidence="6">
    <location>
        <begin position="38"/>
        <end position="201"/>
    </location>
</feature>
<feature type="transmembrane region" description="Helical" evidence="5">
    <location>
        <begin position="163"/>
        <end position="184"/>
    </location>
</feature>
<keyword evidence="3 6" id="KW-0732">Signal</keyword>
<dbReference type="Proteomes" id="UP000509335">
    <property type="component" value="Chromosome"/>
</dbReference>
<dbReference type="Pfam" id="PF04234">
    <property type="entry name" value="CopC"/>
    <property type="match status" value="1"/>
</dbReference>
<dbReference type="KEGG" id="mcab:HXZ27_19130"/>
<dbReference type="PANTHER" id="PTHR34820:SF4">
    <property type="entry name" value="INNER MEMBRANE PROTEIN YEBZ"/>
    <property type="match status" value="1"/>
</dbReference>
<gene>
    <name evidence="9" type="ORF">GA0070563_11070</name>
    <name evidence="8" type="ORF">HXZ27_19130</name>
</gene>
<reference evidence="10" key="2">
    <citation type="submission" date="2016-06" db="EMBL/GenBank/DDBJ databases">
        <authorList>
            <person name="Varghese N."/>
            <person name="Submissions Spin"/>
        </authorList>
    </citation>
    <scope>NUCLEOTIDE SEQUENCE [LARGE SCALE GENOMIC DNA]</scope>
    <source>
        <strain evidence="10">DSM 43168</strain>
    </source>
</reference>
<keyword evidence="5" id="KW-0472">Membrane</keyword>
<dbReference type="InterPro" id="IPR032694">
    <property type="entry name" value="CopC/D"/>
</dbReference>
<accession>A0A1C4ZWG9</accession>
<comment type="subcellular location">
    <subcellularLocation>
        <location evidence="1">Cell envelope</location>
    </subcellularLocation>
</comment>
<organism evidence="9 10">
    <name type="scientific">Micromonospora carbonacea</name>
    <dbReference type="NCBI Taxonomy" id="47853"/>
    <lineage>
        <taxon>Bacteria</taxon>
        <taxon>Bacillati</taxon>
        <taxon>Actinomycetota</taxon>
        <taxon>Actinomycetes</taxon>
        <taxon>Micromonosporales</taxon>
        <taxon>Micromonosporaceae</taxon>
        <taxon>Micromonospora</taxon>
    </lineage>
</organism>
<dbReference type="InterPro" id="IPR014756">
    <property type="entry name" value="Ig_E-set"/>
</dbReference>
<evidence type="ECO:0000313" key="9">
    <source>
        <dbReference type="EMBL" id="SCF37211.1"/>
    </source>
</evidence>
<dbReference type="GO" id="GO:0005507">
    <property type="term" value="F:copper ion binding"/>
    <property type="evidence" value="ECO:0007669"/>
    <property type="project" value="InterPro"/>
</dbReference>
<dbReference type="SUPFAM" id="SSF81296">
    <property type="entry name" value="E set domains"/>
    <property type="match status" value="1"/>
</dbReference>
<keyword evidence="10" id="KW-1185">Reference proteome</keyword>
<evidence type="ECO:0000313" key="11">
    <source>
        <dbReference type="Proteomes" id="UP000509335"/>
    </source>
</evidence>
<name>A0A1C4ZWG9_9ACTN</name>
<dbReference type="PROSITE" id="PS51318">
    <property type="entry name" value="TAT"/>
    <property type="match status" value="1"/>
</dbReference>
<dbReference type="EMBL" id="FMCT01000010">
    <property type="protein sequence ID" value="SCF37211.1"/>
    <property type="molecule type" value="Genomic_DNA"/>
</dbReference>
<evidence type="ECO:0000313" key="10">
    <source>
        <dbReference type="Proteomes" id="UP000183585"/>
    </source>
</evidence>
<dbReference type="GO" id="GO:0046688">
    <property type="term" value="P:response to copper ion"/>
    <property type="evidence" value="ECO:0007669"/>
    <property type="project" value="InterPro"/>
</dbReference>
<feature type="domain" description="CopC" evidence="7">
    <location>
        <begin position="42"/>
        <end position="131"/>
    </location>
</feature>
<dbReference type="RefSeq" id="WP_074476324.1">
    <property type="nucleotide sequence ID" value="NZ_CP191867.1"/>
</dbReference>
<dbReference type="InterPro" id="IPR007348">
    <property type="entry name" value="CopC_dom"/>
</dbReference>
<dbReference type="GO" id="GO:0030313">
    <property type="term" value="C:cell envelope"/>
    <property type="evidence" value="ECO:0007669"/>
    <property type="project" value="UniProtKB-SubCell"/>
</dbReference>
<dbReference type="Proteomes" id="UP000183585">
    <property type="component" value="Unassembled WGS sequence"/>
</dbReference>
<dbReference type="GO" id="GO:0042597">
    <property type="term" value="C:periplasmic space"/>
    <property type="evidence" value="ECO:0007669"/>
    <property type="project" value="InterPro"/>
</dbReference>
<dbReference type="GO" id="GO:0005886">
    <property type="term" value="C:plasma membrane"/>
    <property type="evidence" value="ECO:0007669"/>
    <property type="project" value="TreeGrafter"/>
</dbReference>
<feature type="signal peptide" evidence="6">
    <location>
        <begin position="1"/>
        <end position="37"/>
    </location>
</feature>
<evidence type="ECO:0000256" key="1">
    <source>
        <dbReference type="ARBA" id="ARBA00004196"/>
    </source>
</evidence>
<evidence type="ECO:0000313" key="8">
    <source>
        <dbReference type="EMBL" id="QLD26057.1"/>
    </source>
</evidence>
<dbReference type="GO" id="GO:0006825">
    <property type="term" value="P:copper ion transport"/>
    <property type="evidence" value="ECO:0007669"/>
    <property type="project" value="InterPro"/>
</dbReference>
<protein>
    <submittedName>
        <fullName evidence="8">Copper resistance protein CopC</fullName>
    </submittedName>
</protein>
<evidence type="ECO:0000256" key="3">
    <source>
        <dbReference type="ARBA" id="ARBA00022729"/>
    </source>
</evidence>
<evidence type="ECO:0000256" key="5">
    <source>
        <dbReference type="SAM" id="Phobius"/>
    </source>
</evidence>
<reference evidence="9" key="1">
    <citation type="submission" date="2016-06" db="EMBL/GenBank/DDBJ databases">
        <authorList>
            <person name="Kjaerup R.B."/>
            <person name="Dalgaard T.S."/>
            <person name="Juul-Madsen H.R."/>
        </authorList>
    </citation>
    <scope>NUCLEOTIDE SEQUENCE [LARGE SCALE GENOMIC DNA]</scope>
    <source>
        <strain evidence="9">DSM 43168</strain>
    </source>
</reference>
<dbReference type="PANTHER" id="PTHR34820">
    <property type="entry name" value="INNER MEMBRANE PROTEIN YEBZ"/>
    <property type="match status" value="1"/>
</dbReference>
<dbReference type="Gene3D" id="2.60.40.1220">
    <property type="match status" value="1"/>
</dbReference>
<keyword evidence="5" id="KW-0812">Transmembrane</keyword>
<reference evidence="8 11" key="3">
    <citation type="submission" date="2020-07" db="EMBL/GenBank/DDBJ databases">
        <title>A bifunctional nitrone conjugated secondary metabolite targeting the ribosome.</title>
        <authorList>
            <person name="Limbrick E.M."/>
            <person name="Graf M."/>
            <person name="Derewacz D.K."/>
            <person name="Nguyen F."/>
            <person name="Spraggins J.M."/>
            <person name="Wieland M."/>
            <person name="Ynigez-Gutierrez A.E."/>
            <person name="Reisman B.J."/>
            <person name="Zinshteyn B."/>
            <person name="McCulloch K."/>
            <person name="Iverson T.M."/>
            <person name="Green R."/>
            <person name="Wilson D.N."/>
            <person name="Bachmann B.O."/>
        </authorList>
    </citation>
    <scope>NUCLEOTIDE SEQUENCE [LARGE SCALE GENOMIC DNA]</scope>
    <source>
        <strain evidence="8">Aurantiaca</strain>
        <strain evidence="11">aurantiaca</strain>
    </source>
</reference>
<dbReference type="AlphaFoldDB" id="A0A1C4ZWG9"/>
<dbReference type="GeneID" id="301312783"/>
<dbReference type="InterPro" id="IPR006311">
    <property type="entry name" value="TAT_signal"/>
</dbReference>
<sequence>MPRELSRPPGGRRRAAATAVAAAVVGLLALTPGAARAADGPVTAEPSAGAVLTTAPAEVTLGFAAEVDEGQSHVAVLDADGGRLTDAEPTRVGSTRLRLPLGVDAAGDYTVAYHVTFADGTTSTGAYRFSVGTGVAPAPLDDAARQASTNVVVDAHGHGIDGFSAFLLFVDGAVLAVVVALLWLRPRGGRAGSLRIDESRA</sequence>
<keyword evidence="2" id="KW-0479">Metal-binding</keyword>
<evidence type="ECO:0000256" key="2">
    <source>
        <dbReference type="ARBA" id="ARBA00022723"/>
    </source>
</evidence>
<dbReference type="EMBL" id="CP058322">
    <property type="protein sequence ID" value="QLD26057.1"/>
    <property type="molecule type" value="Genomic_DNA"/>
</dbReference>
<evidence type="ECO:0000256" key="6">
    <source>
        <dbReference type="SAM" id="SignalP"/>
    </source>
</evidence>
<evidence type="ECO:0000259" key="7">
    <source>
        <dbReference type="Pfam" id="PF04234"/>
    </source>
</evidence>
<dbReference type="InterPro" id="IPR014755">
    <property type="entry name" value="Cu-Rt/internalin_Ig-like"/>
</dbReference>